<protein>
    <recommendedName>
        <fullName evidence="4">YD repeat-containing protein</fullName>
    </recommendedName>
</protein>
<feature type="chain" id="PRO_5031461214" description="YD repeat-containing protein" evidence="1">
    <location>
        <begin position="25"/>
        <end position="294"/>
    </location>
</feature>
<accession>A0A7T7XLQ4</accession>
<dbReference type="Proteomes" id="UP000595917">
    <property type="component" value="Chromosome"/>
</dbReference>
<evidence type="ECO:0000313" key="3">
    <source>
        <dbReference type="Proteomes" id="UP000595917"/>
    </source>
</evidence>
<dbReference type="NCBIfam" id="TIGR01643">
    <property type="entry name" value="YD_repeat_2x"/>
    <property type="match status" value="1"/>
</dbReference>
<gene>
    <name evidence="2" type="ORF">JFL75_17650</name>
</gene>
<evidence type="ECO:0008006" key="4">
    <source>
        <dbReference type="Google" id="ProtNLM"/>
    </source>
</evidence>
<dbReference type="InterPro" id="IPR006530">
    <property type="entry name" value="YD"/>
</dbReference>
<dbReference type="RefSeq" id="WP_215626035.1">
    <property type="nucleotide sequence ID" value="NZ_CP067089.2"/>
</dbReference>
<dbReference type="AlphaFoldDB" id="A0A7T7XLQ4"/>
<evidence type="ECO:0000256" key="1">
    <source>
        <dbReference type="SAM" id="SignalP"/>
    </source>
</evidence>
<evidence type="ECO:0000313" key="2">
    <source>
        <dbReference type="EMBL" id="QQO08729.1"/>
    </source>
</evidence>
<dbReference type="EMBL" id="CP067089">
    <property type="protein sequence ID" value="QQO08729.1"/>
    <property type="molecule type" value="Genomic_DNA"/>
</dbReference>
<proteinExistence type="predicted"/>
<sequence>MKLFQKIGTVLWCVFLGAAVPCAAQDETAALTGIAEDIRGKAVRIREYQGTDLGDLSLKSSIDFDDRHPVLMAQYETDGSVKTETRYSYLENGALSEITGTGSSGDLKWKYEYRYDEEGRLSEEVSSGSGGAAEWKACFVYNDQHLAAEKTTYKSDGTVSLRETYGYTEDRRLSVYEALYPDGKLLKRTEFSYDTSGNLVSETRYDGNGLYEQVEYSYTEEGRLSRRKTLDARSTVKTSLERAYGENGTVIGERLFSGDSGEAEISYIYDGQGNWVRRRERGPVYTLREITYGE</sequence>
<feature type="signal peptide" evidence="1">
    <location>
        <begin position="1"/>
        <end position="24"/>
    </location>
</feature>
<dbReference type="Gene3D" id="2.180.10.10">
    <property type="entry name" value="RHS repeat-associated core"/>
    <property type="match status" value="1"/>
</dbReference>
<reference evidence="2" key="1">
    <citation type="submission" date="2021-01" db="EMBL/GenBank/DDBJ databases">
        <title>Description of Breznakiella homolactica.</title>
        <authorList>
            <person name="Song Y."/>
            <person name="Brune A."/>
        </authorList>
    </citation>
    <scope>NUCLEOTIDE SEQUENCE</scope>
    <source>
        <strain evidence="2">RmG30</strain>
    </source>
</reference>
<keyword evidence="3" id="KW-1185">Reference proteome</keyword>
<keyword evidence="1" id="KW-0732">Signal</keyword>
<name>A0A7T7XLQ4_9SPIR</name>
<dbReference type="KEGG" id="bhc:JFL75_17650"/>
<organism evidence="2 3">
    <name type="scientific">Breznakiella homolactica</name>
    <dbReference type="NCBI Taxonomy" id="2798577"/>
    <lineage>
        <taxon>Bacteria</taxon>
        <taxon>Pseudomonadati</taxon>
        <taxon>Spirochaetota</taxon>
        <taxon>Spirochaetia</taxon>
        <taxon>Spirochaetales</taxon>
        <taxon>Breznakiellaceae</taxon>
        <taxon>Breznakiella</taxon>
    </lineage>
</organism>